<reference evidence="2" key="1">
    <citation type="submission" date="2023-04" db="EMBL/GenBank/DDBJ databases">
        <authorList>
            <consortium name="ELIXIR-Norway"/>
        </authorList>
    </citation>
    <scope>NUCLEOTIDE SEQUENCE [LARGE SCALE GENOMIC DNA]</scope>
</reference>
<gene>
    <name evidence="2" type="ORF">MRATA1EN1_LOCUS1869</name>
</gene>
<name>A0ABN8XX37_RANTA</name>
<evidence type="ECO:0000256" key="1">
    <source>
        <dbReference type="SAM" id="MobiDB-lite"/>
    </source>
</evidence>
<evidence type="ECO:0000313" key="2">
    <source>
        <dbReference type="EMBL" id="CAI9152907.1"/>
    </source>
</evidence>
<sequence>MKVSGPPMQGPLLGEEGGNRSQRELRSKRGLLTQNPGDVLYPSADSTLFRANRAAAPWGTWSSQVTHCPHPAAPITLLTEPEKPWMFVLVQTQPFSRSLGLNTTLSAQEGQS</sequence>
<dbReference type="Proteomes" id="UP001176941">
    <property type="component" value="Chromosome 10"/>
</dbReference>
<accession>A0ABN8XX37</accession>
<keyword evidence="3" id="KW-1185">Reference proteome</keyword>
<protein>
    <submittedName>
        <fullName evidence="2">Uncharacterized protein</fullName>
    </submittedName>
</protein>
<dbReference type="EMBL" id="OX459946">
    <property type="protein sequence ID" value="CAI9152907.1"/>
    <property type="molecule type" value="Genomic_DNA"/>
</dbReference>
<feature type="compositionally biased region" description="Basic and acidic residues" evidence="1">
    <location>
        <begin position="17"/>
        <end position="27"/>
    </location>
</feature>
<proteinExistence type="predicted"/>
<feature type="region of interest" description="Disordered" evidence="1">
    <location>
        <begin position="1"/>
        <end position="37"/>
    </location>
</feature>
<evidence type="ECO:0000313" key="3">
    <source>
        <dbReference type="Proteomes" id="UP001176941"/>
    </source>
</evidence>
<organism evidence="2 3">
    <name type="scientific">Rangifer tarandus platyrhynchus</name>
    <name type="common">Svalbard reindeer</name>
    <dbReference type="NCBI Taxonomy" id="3082113"/>
    <lineage>
        <taxon>Eukaryota</taxon>
        <taxon>Metazoa</taxon>
        <taxon>Chordata</taxon>
        <taxon>Craniata</taxon>
        <taxon>Vertebrata</taxon>
        <taxon>Euteleostomi</taxon>
        <taxon>Mammalia</taxon>
        <taxon>Eutheria</taxon>
        <taxon>Laurasiatheria</taxon>
        <taxon>Artiodactyla</taxon>
        <taxon>Ruminantia</taxon>
        <taxon>Pecora</taxon>
        <taxon>Cervidae</taxon>
        <taxon>Odocoileinae</taxon>
        <taxon>Rangifer</taxon>
    </lineage>
</organism>